<dbReference type="NCBIfam" id="NF006020">
    <property type="entry name" value="PRK08162.1"/>
    <property type="match status" value="1"/>
</dbReference>
<organism evidence="10 11">
    <name type="scientific">Acuticoccus mangrovi</name>
    <dbReference type="NCBI Taxonomy" id="2796142"/>
    <lineage>
        <taxon>Bacteria</taxon>
        <taxon>Pseudomonadati</taxon>
        <taxon>Pseudomonadota</taxon>
        <taxon>Alphaproteobacteria</taxon>
        <taxon>Hyphomicrobiales</taxon>
        <taxon>Amorphaceae</taxon>
        <taxon>Acuticoccus</taxon>
    </lineage>
</organism>
<comment type="caution">
    <text evidence="10">The sequence shown here is derived from an EMBL/GenBank/DDBJ whole genome shotgun (WGS) entry which is preliminary data.</text>
</comment>
<evidence type="ECO:0000256" key="7">
    <source>
        <dbReference type="ARBA" id="ARBA00067668"/>
    </source>
</evidence>
<dbReference type="GO" id="GO:0006631">
    <property type="term" value="P:fatty acid metabolic process"/>
    <property type="evidence" value="ECO:0007669"/>
    <property type="project" value="UniProtKB-KW"/>
</dbReference>
<dbReference type="EC" id="6.2.1.44" evidence="6"/>
<dbReference type="Pfam" id="PF00501">
    <property type="entry name" value="AMP-binding"/>
    <property type="match status" value="1"/>
</dbReference>
<keyword evidence="2" id="KW-0436">Ligase</keyword>
<dbReference type="GO" id="GO:0016874">
    <property type="term" value="F:ligase activity"/>
    <property type="evidence" value="ECO:0007669"/>
    <property type="project" value="UniProtKB-KW"/>
</dbReference>
<dbReference type="Gene3D" id="3.40.50.12780">
    <property type="entry name" value="N-terminal domain of ligase-like"/>
    <property type="match status" value="1"/>
</dbReference>
<feature type="domain" description="AMP-binding enzyme C-terminal" evidence="9">
    <location>
        <begin position="449"/>
        <end position="523"/>
    </location>
</feature>
<dbReference type="SUPFAM" id="SSF56801">
    <property type="entry name" value="Acetyl-CoA synthetase-like"/>
    <property type="match status" value="1"/>
</dbReference>
<dbReference type="PROSITE" id="PS00455">
    <property type="entry name" value="AMP_BINDING"/>
    <property type="match status" value="1"/>
</dbReference>
<keyword evidence="11" id="KW-1185">Reference proteome</keyword>
<dbReference type="InterPro" id="IPR025110">
    <property type="entry name" value="AMP-bd_C"/>
</dbReference>
<reference evidence="10" key="1">
    <citation type="submission" date="2020-12" db="EMBL/GenBank/DDBJ databases">
        <title>Bacterial taxonomy.</title>
        <authorList>
            <person name="Pan X."/>
        </authorList>
    </citation>
    <scope>NUCLEOTIDE SEQUENCE</scope>
    <source>
        <strain evidence="10">B2012</strain>
    </source>
</reference>
<protein>
    <recommendedName>
        <fullName evidence="7">3-methylmercaptopropionyl-CoA ligase</fullName>
        <ecNumber evidence="6">6.2.1.44</ecNumber>
    </recommendedName>
</protein>
<accession>A0A934IS19</accession>
<dbReference type="Gene3D" id="3.30.300.30">
    <property type="match status" value="1"/>
</dbReference>
<name>A0A934IS19_9HYPH</name>
<dbReference type="PANTHER" id="PTHR43859:SF4">
    <property type="entry name" value="BUTANOATE--COA LIGASE AAE1-RELATED"/>
    <property type="match status" value="1"/>
</dbReference>
<dbReference type="InterPro" id="IPR020845">
    <property type="entry name" value="AMP-binding_CS"/>
</dbReference>
<feature type="domain" description="AMP-dependent synthetase/ligase" evidence="8">
    <location>
        <begin position="22"/>
        <end position="399"/>
    </location>
</feature>
<dbReference type="CDD" id="cd12118">
    <property type="entry name" value="ttLC_FACS_AEE21_like"/>
    <property type="match status" value="1"/>
</dbReference>
<sequence>MDERGLEQRAANHTPQTPLSFLERTARVFPDRLALVHGERRETWAEVDRNVRRLAAGLRSHGIGEGDVVAILAPNTPAFVEANFAVPLAGAVLLTLNTRLDPGTLAYCLEHSEAKLVLCDCELIGLLGEAAAEMAARPTIARIDDPLAAAPTDGPADLAYETLFADEPMTYEPPADEWASLSLSYTSGTTGRPKGVVYSHRGAATNAVSNAVDWALPPFPVYLWTLPMFHCNGWCFPYTVAMTAGVNVCLRHVSADAILDAFEAHGVTHLCGAPIIMQMVIQGAEQRGFHSPHPVRMMTAAAPPPAVVIQKLEAIGVDVTHVYGLTEVYGPCVVSAWNPKWNGLPVEERARLKARQGVNYTLQEEVSVRDPETMAEVPWDGATIGEIMIRGNIVMKGYLKDEEATAKAFAGGYFHTGDLAVRHPDGYLEIKDRSKDIIISGGENISSIEIEDALYAHPAVAGAAVVAMPHEKWGETPCAFVELAAGQTADEAGIIAFVRERIAHYKAPRRVVFEPLPKTSTGKVQKFALRQRARELAGG</sequence>
<proteinExistence type="inferred from homology"/>
<dbReference type="InterPro" id="IPR045851">
    <property type="entry name" value="AMP-bd_C_sf"/>
</dbReference>
<gene>
    <name evidence="10" type="ORF">JCR33_18540</name>
</gene>
<evidence type="ECO:0000313" key="10">
    <source>
        <dbReference type="EMBL" id="MBJ3777711.1"/>
    </source>
</evidence>
<dbReference type="RefSeq" id="WP_198883619.1">
    <property type="nucleotide sequence ID" value="NZ_JAEKJA010000020.1"/>
</dbReference>
<evidence type="ECO:0000256" key="3">
    <source>
        <dbReference type="ARBA" id="ARBA00022832"/>
    </source>
</evidence>
<evidence type="ECO:0000313" key="11">
    <source>
        <dbReference type="Proteomes" id="UP000609531"/>
    </source>
</evidence>
<evidence type="ECO:0000256" key="5">
    <source>
        <dbReference type="ARBA" id="ARBA00051915"/>
    </source>
</evidence>
<keyword evidence="3" id="KW-0276">Fatty acid metabolism</keyword>
<evidence type="ECO:0000256" key="2">
    <source>
        <dbReference type="ARBA" id="ARBA00022598"/>
    </source>
</evidence>
<dbReference type="Proteomes" id="UP000609531">
    <property type="component" value="Unassembled WGS sequence"/>
</dbReference>
<comment type="similarity">
    <text evidence="1">Belongs to the ATP-dependent AMP-binding enzyme family.</text>
</comment>
<dbReference type="AlphaFoldDB" id="A0A934IS19"/>
<evidence type="ECO:0000259" key="8">
    <source>
        <dbReference type="Pfam" id="PF00501"/>
    </source>
</evidence>
<keyword evidence="4" id="KW-0443">Lipid metabolism</keyword>
<evidence type="ECO:0000256" key="6">
    <source>
        <dbReference type="ARBA" id="ARBA00066616"/>
    </source>
</evidence>
<dbReference type="InterPro" id="IPR000873">
    <property type="entry name" value="AMP-dep_synth/lig_dom"/>
</dbReference>
<dbReference type="Pfam" id="PF13193">
    <property type="entry name" value="AMP-binding_C"/>
    <property type="match status" value="1"/>
</dbReference>
<evidence type="ECO:0000256" key="4">
    <source>
        <dbReference type="ARBA" id="ARBA00023098"/>
    </source>
</evidence>
<comment type="catalytic activity">
    <reaction evidence="5">
        <text>3-(methylsulfanyl)propanoate + ATP + CoA = 3-(methylsulfanyl)propanoyl-CoA + AMP + diphosphate</text>
        <dbReference type="Rhea" id="RHEA:43052"/>
        <dbReference type="ChEBI" id="CHEBI:30616"/>
        <dbReference type="ChEBI" id="CHEBI:33019"/>
        <dbReference type="ChEBI" id="CHEBI:49016"/>
        <dbReference type="ChEBI" id="CHEBI:57287"/>
        <dbReference type="ChEBI" id="CHEBI:82815"/>
        <dbReference type="ChEBI" id="CHEBI:456215"/>
        <dbReference type="EC" id="6.2.1.44"/>
    </reaction>
    <physiologicalReaction direction="left-to-right" evidence="5">
        <dbReference type="Rhea" id="RHEA:43053"/>
    </physiologicalReaction>
</comment>
<dbReference type="PANTHER" id="PTHR43859">
    <property type="entry name" value="ACYL-ACTIVATING ENZYME"/>
    <property type="match status" value="1"/>
</dbReference>
<dbReference type="InterPro" id="IPR042099">
    <property type="entry name" value="ANL_N_sf"/>
</dbReference>
<dbReference type="EMBL" id="JAEKJA010000020">
    <property type="protein sequence ID" value="MBJ3777711.1"/>
    <property type="molecule type" value="Genomic_DNA"/>
</dbReference>
<evidence type="ECO:0000259" key="9">
    <source>
        <dbReference type="Pfam" id="PF13193"/>
    </source>
</evidence>
<evidence type="ECO:0000256" key="1">
    <source>
        <dbReference type="ARBA" id="ARBA00006432"/>
    </source>
</evidence>
<dbReference type="FunFam" id="3.30.300.30:FF:000008">
    <property type="entry name" value="2,3-dihydroxybenzoate-AMP ligase"/>
    <property type="match status" value="1"/>
</dbReference>